<dbReference type="STRING" id="1333662.LPB303_12770"/>
<dbReference type="Proteomes" id="UP000076923">
    <property type="component" value="Unassembled WGS sequence"/>
</dbReference>
<evidence type="ECO:0000256" key="1">
    <source>
        <dbReference type="SAM" id="SignalP"/>
    </source>
</evidence>
<keyword evidence="1" id="KW-0732">Signal</keyword>
<evidence type="ECO:0000313" key="2">
    <source>
        <dbReference type="EMBL" id="OAD44502.1"/>
    </source>
</evidence>
<sequence>MKNLNKLHALIALAFMTLFVISCDFEGITDDVDIQISNNILKQEALISVLDIVNPESIEGANKLTVELIGNDADKFVTNSGENISNLKVIDGNISLAVNPNFSNSEDLKVLLKIKGENFLTTTIPVIIGANDTLVTKSINIVNKLNTVEGVDFLETTKTLSNNSINENYIITTPKTKATTNTEITIESGTVFQDANGNNISGANLKSEIAHFSLDTPEAIASFPGGLTPLSVIDETGEETEDIAFITAGFTSIDMFVDGKEVKNFSKPISVSIEIPNNYINPETGNNISEGDLIPIWSYGEDGQWGFHKTGTVTMNTSGNYNIVFTTTHLSWYNLDYYYRGCNYSRKLTVSIPKTPSLSDNFNNLSYDLVYAHNGQVIANRDIQISKTKDNSNGYYRTPNQNLKIKLYSGSRYDSNRVLLYTSDTFDGCSNNTINIDGSTFSNSIPPKPDVRNINIQFQAKCGDKVLNPFLYLYRQESYTYYGRTYAYWRYVGYTYAGKGYIYNAHIGVSQKYKVYFGGNSYEYDYTFNSDNIIIGDFEAPGDLCNRLF</sequence>
<accession>A0A176T9E9</accession>
<proteinExistence type="predicted"/>
<reference evidence="2 3" key="1">
    <citation type="submission" date="2016-02" db="EMBL/GenBank/DDBJ databases">
        <title>Draft genome sequence of Polaribacter atrinae KACC17473.</title>
        <authorList>
            <person name="Shin S.-K."/>
            <person name="Yi H."/>
        </authorList>
    </citation>
    <scope>NUCLEOTIDE SEQUENCE [LARGE SCALE GENOMIC DNA]</scope>
    <source>
        <strain evidence="2 3">KACC 17473</strain>
    </source>
</reference>
<dbReference type="PROSITE" id="PS51257">
    <property type="entry name" value="PROKAR_LIPOPROTEIN"/>
    <property type="match status" value="1"/>
</dbReference>
<protein>
    <recommendedName>
        <fullName evidence="4">DUF4382 domain-containing protein</fullName>
    </recommendedName>
</protein>
<gene>
    <name evidence="2" type="ORF">LPB303_12770</name>
</gene>
<feature type="signal peptide" evidence="1">
    <location>
        <begin position="1"/>
        <end position="22"/>
    </location>
</feature>
<feature type="chain" id="PRO_5008049700" description="DUF4382 domain-containing protein" evidence="1">
    <location>
        <begin position="23"/>
        <end position="549"/>
    </location>
</feature>
<name>A0A176T9E9_9FLAO</name>
<evidence type="ECO:0000313" key="3">
    <source>
        <dbReference type="Proteomes" id="UP000076923"/>
    </source>
</evidence>
<dbReference type="RefSeq" id="WP_068450788.1">
    <property type="nucleotide sequence ID" value="NZ_CP150660.1"/>
</dbReference>
<comment type="caution">
    <text evidence="2">The sequence shown here is derived from an EMBL/GenBank/DDBJ whole genome shotgun (WGS) entry which is preliminary data.</text>
</comment>
<evidence type="ECO:0008006" key="4">
    <source>
        <dbReference type="Google" id="ProtNLM"/>
    </source>
</evidence>
<keyword evidence="3" id="KW-1185">Reference proteome</keyword>
<dbReference type="AlphaFoldDB" id="A0A176T9E9"/>
<dbReference type="EMBL" id="LVWE01000050">
    <property type="protein sequence ID" value="OAD44502.1"/>
    <property type="molecule type" value="Genomic_DNA"/>
</dbReference>
<organism evidence="2 3">
    <name type="scientific">Polaribacter atrinae</name>
    <dbReference type="NCBI Taxonomy" id="1333662"/>
    <lineage>
        <taxon>Bacteria</taxon>
        <taxon>Pseudomonadati</taxon>
        <taxon>Bacteroidota</taxon>
        <taxon>Flavobacteriia</taxon>
        <taxon>Flavobacteriales</taxon>
        <taxon>Flavobacteriaceae</taxon>
    </lineage>
</organism>
<dbReference type="OrthoDB" id="973569at2"/>